<evidence type="ECO:0000313" key="6">
    <source>
        <dbReference type="Proteomes" id="UP000321523"/>
    </source>
</evidence>
<proteinExistence type="inferred from homology"/>
<dbReference type="PANTHER" id="PTHR34653:SF1">
    <property type="entry name" value="FLAGELLAR HOOK-BASAL BODY COMPLEX PROTEIN FLIE"/>
    <property type="match status" value="1"/>
</dbReference>
<reference evidence="5 6" key="1">
    <citation type="submission" date="2019-07" db="EMBL/GenBank/DDBJ databases">
        <title>Whole genome shotgun sequence of Skermanella aerolata NBRC 106429.</title>
        <authorList>
            <person name="Hosoyama A."/>
            <person name="Uohara A."/>
            <person name="Ohji S."/>
            <person name="Ichikawa N."/>
        </authorList>
    </citation>
    <scope>NUCLEOTIDE SEQUENCE [LARGE SCALE GENOMIC DNA]</scope>
    <source>
        <strain evidence="5 6">NBRC 106429</strain>
    </source>
</reference>
<protein>
    <recommendedName>
        <fullName evidence="4">Flagellar hook-basal body complex protein FliE</fullName>
    </recommendedName>
</protein>
<dbReference type="GO" id="GO:0003774">
    <property type="term" value="F:cytoskeletal motor activity"/>
    <property type="evidence" value="ECO:0007669"/>
    <property type="project" value="InterPro"/>
</dbReference>
<dbReference type="PANTHER" id="PTHR34653">
    <property type="match status" value="1"/>
</dbReference>
<dbReference type="RefSeq" id="WP_044436375.1">
    <property type="nucleotide sequence ID" value="NZ_BJYZ01000042.1"/>
</dbReference>
<accession>A0A512E193</accession>
<evidence type="ECO:0000313" key="5">
    <source>
        <dbReference type="EMBL" id="GEO42479.1"/>
    </source>
</evidence>
<dbReference type="PRINTS" id="PR01006">
    <property type="entry name" value="FLGHOOKFLIE"/>
</dbReference>
<sequence>MVALVANALSAYAKTAAAGASPGIAAKDAGPSFATFVKDAAATGIEQLHKSERISAAAVVGKADLTEVITAVTNAELTLQTATSVRDKVVQAYQEILRMPI</sequence>
<keyword evidence="6" id="KW-1185">Reference proteome</keyword>
<evidence type="ECO:0000256" key="4">
    <source>
        <dbReference type="HAMAP-Rule" id="MF_00724"/>
    </source>
</evidence>
<dbReference type="GO" id="GO:0005198">
    <property type="term" value="F:structural molecule activity"/>
    <property type="evidence" value="ECO:0007669"/>
    <property type="project" value="InterPro"/>
</dbReference>
<comment type="similarity">
    <text evidence="2 4">Belongs to the FliE family.</text>
</comment>
<name>A0A512E193_9PROT</name>
<organism evidence="5 6">
    <name type="scientific">Skermanella aerolata</name>
    <dbReference type="NCBI Taxonomy" id="393310"/>
    <lineage>
        <taxon>Bacteria</taxon>
        <taxon>Pseudomonadati</taxon>
        <taxon>Pseudomonadota</taxon>
        <taxon>Alphaproteobacteria</taxon>
        <taxon>Rhodospirillales</taxon>
        <taxon>Azospirillaceae</taxon>
        <taxon>Skermanella</taxon>
    </lineage>
</organism>
<gene>
    <name evidence="4" type="primary">fliE</name>
    <name evidence="5" type="ORF">SAE02_66270</name>
</gene>
<dbReference type="OrthoDB" id="8481852at2"/>
<dbReference type="Pfam" id="PF02049">
    <property type="entry name" value="FliE"/>
    <property type="match status" value="1"/>
</dbReference>
<dbReference type="AlphaFoldDB" id="A0A512E193"/>
<dbReference type="Proteomes" id="UP000321523">
    <property type="component" value="Unassembled WGS sequence"/>
</dbReference>
<dbReference type="EMBL" id="BJYZ01000042">
    <property type="protein sequence ID" value="GEO42479.1"/>
    <property type="molecule type" value="Genomic_DNA"/>
</dbReference>
<comment type="caution">
    <text evidence="5">The sequence shown here is derived from an EMBL/GenBank/DDBJ whole genome shotgun (WGS) entry which is preliminary data.</text>
</comment>
<comment type="subcellular location">
    <subcellularLocation>
        <location evidence="1 4">Bacterial flagellum basal body</location>
    </subcellularLocation>
</comment>
<evidence type="ECO:0000256" key="3">
    <source>
        <dbReference type="ARBA" id="ARBA00023143"/>
    </source>
</evidence>
<evidence type="ECO:0000256" key="2">
    <source>
        <dbReference type="ARBA" id="ARBA00009272"/>
    </source>
</evidence>
<dbReference type="GO" id="GO:0071973">
    <property type="term" value="P:bacterial-type flagellum-dependent cell motility"/>
    <property type="evidence" value="ECO:0007669"/>
    <property type="project" value="InterPro"/>
</dbReference>
<keyword evidence="3 4" id="KW-0975">Bacterial flagellum</keyword>
<dbReference type="InterPro" id="IPR001624">
    <property type="entry name" value="FliE"/>
</dbReference>
<dbReference type="GO" id="GO:0009425">
    <property type="term" value="C:bacterial-type flagellum basal body"/>
    <property type="evidence" value="ECO:0007669"/>
    <property type="project" value="UniProtKB-SubCell"/>
</dbReference>
<dbReference type="HAMAP" id="MF_00724">
    <property type="entry name" value="FliE"/>
    <property type="match status" value="1"/>
</dbReference>
<evidence type="ECO:0000256" key="1">
    <source>
        <dbReference type="ARBA" id="ARBA00004117"/>
    </source>
</evidence>